<organism evidence="3 4">
    <name type="scientific">Cercophora scortea</name>
    <dbReference type="NCBI Taxonomy" id="314031"/>
    <lineage>
        <taxon>Eukaryota</taxon>
        <taxon>Fungi</taxon>
        <taxon>Dikarya</taxon>
        <taxon>Ascomycota</taxon>
        <taxon>Pezizomycotina</taxon>
        <taxon>Sordariomycetes</taxon>
        <taxon>Sordariomycetidae</taxon>
        <taxon>Sordariales</taxon>
        <taxon>Lasiosphaeriaceae</taxon>
        <taxon>Cercophora</taxon>
    </lineage>
</organism>
<dbReference type="EMBL" id="JAUEPO010000005">
    <property type="protein sequence ID" value="KAK3320508.1"/>
    <property type="molecule type" value="Genomic_DNA"/>
</dbReference>
<keyword evidence="2" id="KW-1133">Transmembrane helix</keyword>
<feature type="compositionally biased region" description="Basic and acidic residues" evidence="1">
    <location>
        <begin position="433"/>
        <end position="442"/>
    </location>
</feature>
<reference evidence="3" key="2">
    <citation type="submission" date="2023-06" db="EMBL/GenBank/DDBJ databases">
        <authorList>
            <consortium name="Lawrence Berkeley National Laboratory"/>
            <person name="Haridas S."/>
            <person name="Hensen N."/>
            <person name="Bonometti L."/>
            <person name="Westerberg I."/>
            <person name="Brannstrom I.O."/>
            <person name="Guillou S."/>
            <person name="Cros-Aarteil S."/>
            <person name="Calhoun S."/>
            <person name="Kuo A."/>
            <person name="Mondo S."/>
            <person name="Pangilinan J."/>
            <person name="Riley R."/>
            <person name="Labutti K."/>
            <person name="Andreopoulos B."/>
            <person name="Lipzen A."/>
            <person name="Chen C."/>
            <person name="Yanf M."/>
            <person name="Daum C."/>
            <person name="Ng V."/>
            <person name="Clum A."/>
            <person name="Steindorff A."/>
            <person name="Ohm R."/>
            <person name="Martin F."/>
            <person name="Silar P."/>
            <person name="Natvig D."/>
            <person name="Lalanne C."/>
            <person name="Gautier V."/>
            <person name="Ament-Velasquez S.L."/>
            <person name="Kruys A."/>
            <person name="Hutchinson M.I."/>
            <person name="Powell A.J."/>
            <person name="Barry K."/>
            <person name="Miller A.N."/>
            <person name="Grigoriev I.V."/>
            <person name="Debuchy R."/>
            <person name="Gladieux P."/>
            <person name="Thoren M.H."/>
            <person name="Johannesson H."/>
        </authorList>
    </citation>
    <scope>NUCLEOTIDE SEQUENCE</scope>
    <source>
        <strain evidence="3">SMH4131-1</strain>
    </source>
</reference>
<feature type="region of interest" description="Disordered" evidence="1">
    <location>
        <begin position="196"/>
        <end position="262"/>
    </location>
</feature>
<dbReference type="AlphaFoldDB" id="A0AAE0M6N2"/>
<feature type="transmembrane region" description="Helical" evidence="2">
    <location>
        <begin position="34"/>
        <end position="59"/>
    </location>
</feature>
<reference evidence="3" key="1">
    <citation type="journal article" date="2023" name="Mol. Phylogenet. Evol.">
        <title>Genome-scale phylogeny and comparative genomics of the fungal order Sordariales.</title>
        <authorList>
            <person name="Hensen N."/>
            <person name="Bonometti L."/>
            <person name="Westerberg I."/>
            <person name="Brannstrom I.O."/>
            <person name="Guillou S."/>
            <person name="Cros-Aarteil S."/>
            <person name="Calhoun S."/>
            <person name="Haridas S."/>
            <person name="Kuo A."/>
            <person name="Mondo S."/>
            <person name="Pangilinan J."/>
            <person name="Riley R."/>
            <person name="LaButti K."/>
            <person name="Andreopoulos B."/>
            <person name="Lipzen A."/>
            <person name="Chen C."/>
            <person name="Yan M."/>
            <person name="Daum C."/>
            <person name="Ng V."/>
            <person name="Clum A."/>
            <person name="Steindorff A."/>
            <person name="Ohm R.A."/>
            <person name="Martin F."/>
            <person name="Silar P."/>
            <person name="Natvig D.O."/>
            <person name="Lalanne C."/>
            <person name="Gautier V."/>
            <person name="Ament-Velasquez S.L."/>
            <person name="Kruys A."/>
            <person name="Hutchinson M.I."/>
            <person name="Powell A.J."/>
            <person name="Barry K."/>
            <person name="Miller A.N."/>
            <person name="Grigoriev I.V."/>
            <person name="Debuchy R."/>
            <person name="Gladieux P."/>
            <person name="Hiltunen Thoren M."/>
            <person name="Johannesson H."/>
        </authorList>
    </citation>
    <scope>NUCLEOTIDE SEQUENCE</scope>
    <source>
        <strain evidence="3">SMH4131-1</strain>
    </source>
</reference>
<feature type="compositionally biased region" description="Basic and acidic residues" evidence="1">
    <location>
        <begin position="376"/>
        <end position="406"/>
    </location>
</feature>
<comment type="caution">
    <text evidence="3">The sequence shown here is derived from an EMBL/GenBank/DDBJ whole genome shotgun (WGS) entry which is preliminary data.</text>
</comment>
<name>A0AAE0M6N2_9PEZI</name>
<accession>A0AAE0M6N2</accession>
<keyword evidence="4" id="KW-1185">Reference proteome</keyword>
<sequence>MSEYKPTADMADICPDEDVKGAADRTPSRSRKRWILELAIFSGTTFVFLVACCLLTALVSYRQGVKHGLAEQQVCEISPDWDLCFVGEDELEPLDPEAYWNGPLDSDVVYNEDEEIAATASPLYRRGEEAPAPTPAAAAKGHRYPRGWELARQGEIGQIIRINSSVPNGDPIIGQKIYLVPAVQVDAFCGQRGFTSTGPNLIDGPSEPILKQPTSGIHKLPDLNLDGKTLSPSQQEEDPAPKRDPPRKVKNPFSRLRPVEPNPSDLWHVGGVNYIPGKALTLEVLNNEAAPSAHLQPPSFGTREYEKDGRKIIEHYHPNGFGLEIHFPPDDPVARGIGGLEGDVSPPVPKKHTYTTYQTTTPKDKDGEAVADAAAAEEKEEKEEKEAEAATPLAKRDYGRPPKAESFRGPQEPKSVGGVKAPGRVYPIPAGPDSHRAERHDATPGLNFPTEVYSNGAH</sequence>
<evidence type="ECO:0000313" key="3">
    <source>
        <dbReference type="EMBL" id="KAK3320508.1"/>
    </source>
</evidence>
<evidence type="ECO:0000256" key="2">
    <source>
        <dbReference type="SAM" id="Phobius"/>
    </source>
</evidence>
<keyword evidence="2" id="KW-0472">Membrane</keyword>
<protein>
    <submittedName>
        <fullName evidence="3">Uncharacterized protein</fullName>
    </submittedName>
</protein>
<keyword evidence="2" id="KW-0812">Transmembrane</keyword>
<proteinExistence type="predicted"/>
<evidence type="ECO:0000313" key="4">
    <source>
        <dbReference type="Proteomes" id="UP001286456"/>
    </source>
</evidence>
<evidence type="ECO:0000256" key="1">
    <source>
        <dbReference type="SAM" id="MobiDB-lite"/>
    </source>
</evidence>
<feature type="region of interest" description="Disordered" evidence="1">
    <location>
        <begin position="341"/>
        <end position="458"/>
    </location>
</feature>
<gene>
    <name evidence="3" type="ORF">B0T19DRAFT_241784</name>
</gene>
<dbReference type="Proteomes" id="UP001286456">
    <property type="component" value="Unassembled WGS sequence"/>
</dbReference>